<dbReference type="SUPFAM" id="SSF53850">
    <property type="entry name" value="Periplasmic binding protein-like II"/>
    <property type="match status" value="1"/>
</dbReference>
<dbReference type="RefSeq" id="WP_301815394.1">
    <property type="nucleotide sequence ID" value="NZ_JAUJZH010000035.1"/>
</dbReference>
<dbReference type="Gene3D" id="3.40.190.10">
    <property type="entry name" value="Periplasmic binding protein-like II"/>
    <property type="match status" value="2"/>
</dbReference>
<protein>
    <submittedName>
        <fullName evidence="3">ABC transporter substrate-binding protein</fullName>
    </submittedName>
</protein>
<reference evidence="3" key="1">
    <citation type="submission" date="2023-06" db="EMBL/GenBank/DDBJ databases">
        <authorList>
            <person name="Jiang Y."/>
            <person name="Liu Q."/>
        </authorList>
    </citation>
    <scope>NUCLEOTIDE SEQUENCE</scope>
    <source>
        <strain evidence="3">CGMCC 1.12090</strain>
    </source>
</reference>
<gene>
    <name evidence="3" type="ORF">Q2T77_33110</name>
</gene>
<dbReference type="PANTHER" id="PTHR30024:SF42">
    <property type="entry name" value="ALIPHATIC SULFONATES-BINDING PROTEIN-RELATED"/>
    <property type="match status" value="1"/>
</dbReference>
<evidence type="ECO:0000313" key="4">
    <source>
        <dbReference type="Proteomes" id="UP001169027"/>
    </source>
</evidence>
<feature type="signal peptide" evidence="1">
    <location>
        <begin position="1"/>
        <end position="35"/>
    </location>
</feature>
<dbReference type="PROSITE" id="PS51318">
    <property type="entry name" value="TAT"/>
    <property type="match status" value="1"/>
</dbReference>
<proteinExistence type="predicted"/>
<dbReference type="InterPro" id="IPR015168">
    <property type="entry name" value="SsuA/THI5"/>
</dbReference>
<dbReference type="InterPro" id="IPR006311">
    <property type="entry name" value="TAT_signal"/>
</dbReference>
<organism evidence="3 4">
    <name type="scientific">Variovorax ginsengisoli</name>
    <dbReference type="NCBI Taxonomy" id="363844"/>
    <lineage>
        <taxon>Bacteria</taxon>
        <taxon>Pseudomonadati</taxon>
        <taxon>Pseudomonadota</taxon>
        <taxon>Betaproteobacteria</taxon>
        <taxon>Burkholderiales</taxon>
        <taxon>Comamonadaceae</taxon>
        <taxon>Variovorax</taxon>
    </lineage>
</organism>
<evidence type="ECO:0000313" key="3">
    <source>
        <dbReference type="EMBL" id="MDO1537117.1"/>
    </source>
</evidence>
<feature type="domain" description="SsuA/THI5-like" evidence="2">
    <location>
        <begin position="52"/>
        <end position="268"/>
    </location>
</feature>
<dbReference type="Proteomes" id="UP001169027">
    <property type="component" value="Unassembled WGS sequence"/>
</dbReference>
<dbReference type="EMBL" id="JAUKVY010000035">
    <property type="protein sequence ID" value="MDO1537117.1"/>
    <property type="molecule type" value="Genomic_DNA"/>
</dbReference>
<evidence type="ECO:0000259" key="2">
    <source>
        <dbReference type="Pfam" id="PF09084"/>
    </source>
</evidence>
<dbReference type="PANTHER" id="PTHR30024">
    <property type="entry name" value="ALIPHATIC SULFONATES-BINDING PROTEIN-RELATED"/>
    <property type="match status" value="1"/>
</dbReference>
<evidence type="ECO:0000256" key="1">
    <source>
        <dbReference type="SAM" id="SignalP"/>
    </source>
</evidence>
<comment type="caution">
    <text evidence="3">The sequence shown here is derived from an EMBL/GenBank/DDBJ whole genome shotgun (WGS) entry which is preliminary data.</text>
</comment>
<accession>A0ABT8SDX3</accession>
<feature type="chain" id="PRO_5046077487" evidence="1">
    <location>
        <begin position="36"/>
        <end position="329"/>
    </location>
</feature>
<sequence length="329" mass="34301">MKSKLFRRTFVAVAALAAGAMVAGAGLMSASPAMAQAAPALTTVNAGFVPVTDVAALYLGEEVGIWKKHGLQLKANVASTGAVPSVMSGEYHFGFTALVNVLQARDKGLPLKIIAAGSSSTGVKGADVTMIHAGPQSGIKSAKDLEGKTVSVNALNGLLQMLGKAAVKADGGDPAKVRFIELGFAEALAALQAGKIDAMVGAEPFGTAAIAAGFPPIASPYQSMSTKSMLTSSYFTSEPQIKANPELFKKIRAAINESLDYAQSHPDEVRKQLPKFTKLGPDVAAKLILPRYLTDVPRESVEMFSKTGNEFGMLSKPAAYDVVVWTEGK</sequence>
<name>A0ABT8SDX3_9BURK</name>
<keyword evidence="4" id="KW-1185">Reference proteome</keyword>
<keyword evidence="1" id="KW-0732">Signal</keyword>
<dbReference type="Pfam" id="PF09084">
    <property type="entry name" value="NMT1"/>
    <property type="match status" value="1"/>
</dbReference>